<evidence type="ECO:0000256" key="6">
    <source>
        <dbReference type="ARBA" id="ARBA00037982"/>
    </source>
</evidence>
<dbReference type="Gene3D" id="3.30.200.20">
    <property type="entry name" value="Phosphorylase Kinase, domain 1"/>
    <property type="match status" value="1"/>
</dbReference>
<dbReference type="SMART" id="SM00220">
    <property type="entry name" value="S_TKc"/>
    <property type="match status" value="1"/>
</dbReference>
<feature type="compositionally biased region" description="Low complexity" evidence="8">
    <location>
        <begin position="541"/>
        <end position="577"/>
    </location>
</feature>
<dbReference type="InterPro" id="IPR008271">
    <property type="entry name" value="Ser/Thr_kinase_AS"/>
</dbReference>
<dbReference type="InterPro" id="IPR050339">
    <property type="entry name" value="CC_SR_Kinase"/>
</dbReference>
<reference evidence="11" key="1">
    <citation type="journal article" date="2023" name="Commun. Biol.">
        <title>Genome analysis of Parmales, the sister group of diatoms, reveals the evolutionary specialization of diatoms from phago-mixotrophs to photoautotrophs.</title>
        <authorList>
            <person name="Ban H."/>
            <person name="Sato S."/>
            <person name="Yoshikawa S."/>
            <person name="Yamada K."/>
            <person name="Nakamura Y."/>
            <person name="Ichinomiya M."/>
            <person name="Sato N."/>
            <person name="Blanc-Mathieu R."/>
            <person name="Endo H."/>
            <person name="Kuwata A."/>
            <person name="Ogata H."/>
        </authorList>
    </citation>
    <scope>NUCLEOTIDE SEQUENCE [LARGE SCALE GENOMIC DNA]</scope>
</reference>
<dbReference type="PANTHER" id="PTHR11042:SF136">
    <property type="entry name" value="EIF-2-ALPHA KINASE GCN2"/>
    <property type="match status" value="1"/>
</dbReference>
<organism evidence="10 11">
    <name type="scientific">Triparma columacea</name>
    <dbReference type="NCBI Taxonomy" id="722753"/>
    <lineage>
        <taxon>Eukaryota</taxon>
        <taxon>Sar</taxon>
        <taxon>Stramenopiles</taxon>
        <taxon>Ochrophyta</taxon>
        <taxon>Bolidophyceae</taxon>
        <taxon>Parmales</taxon>
        <taxon>Triparmaceae</taxon>
        <taxon>Triparma</taxon>
    </lineage>
</organism>
<dbReference type="OrthoDB" id="6778822at2759"/>
<dbReference type="GO" id="GO:0005829">
    <property type="term" value="C:cytosol"/>
    <property type="evidence" value="ECO:0007669"/>
    <property type="project" value="TreeGrafter"/>
</dbReference>
<keyword evidence="1" id="KW-0808">Transferase</keyword>
<dbReference type="SUPFAM" id="SSF56112">
    <property type="entry name" value="Protein kinase-like (PK-like)"/>
    <property type="match status" value="1"/>
</dbReference>
<dbReference type="Pfam" id="PF00069">
    <property type="entry name" value="Pkinase"/>
    <property type="match status" value="2"/>
</dbReference>
<evidence type="ECO:0000256" key="1">
    <source>
        <dbReference type="ARBA" id="ARBA00022679"/>
    </source>
</evidence>
<evidence type="ECO:0000256" key="4">
    <source>
        <dbReference type="ARBA" id="ARBA00022840"/>
    </source>
</evidence>
<feature type="compositionally biased region" description="Acidic residues" evidence="8">
    <location>
        <begin position="192"/>
        <end position="206"/>
    </location>
</feature>
<dbReference type="EMBL" id="BRYA01000358">
    <property type="protein sequence ID" value="GMI47783.1"/>
    <property type="molecule type" value="Genomic_DNA"/>
</dbReference>
<comment type="caution">
    <text evidence="10">The sequence shown here is derived from an EMBL/GenBank/DDBJ whole genome shotgun (WGS) entry which is preliminary data.</text>
</comment>
<dbReference type="InterPro" id="IPR017441">
    <property type="entry name" value="Protein_kinase_ATP_BS"/>
</dbReference>
<dbReference type="InterPro" id="IPR045864">
    <property type="entry name" value="aa-tRNA-synth_II/BPL/LPL"/>
</dbReference>
<dbReference type="GO" id="GO:0005524">
    <property type="term" value="F:ATP binding"/>
    <property type="evidence" value="ECO:0007669"/>
    <property type="project" value="UniProtKB-UniRule"/>
</dbReference>
<dbReference type="GO" id="GO:0005634">
    <property type="term" value="C:nucleus"/>
    <property type="evidence" value="ECO:0007669"/>
    <property type="project" value="TreeGrafter"/>
</dbReference>
<dbReference type="Proteomes" id="UP001165065">
    <property type="component" value="Unassembled WGS sequence"/>
</dbReference>
<dbReference type="Gene3D" id="3.40.50.800">
    <property type="entry name" value="Anticodon-binding domain"/>
    <property type="match status" value="1"/>
</dbReference>
<feature type="region of interest" description="Disordered" evidence="8">
    <location>
        <begin position="177"/>
        <end position="242"/>
    </location>
</feature>
<evidence type="ECO:0000313" key="11">
    <source>
        <dbReference type="Proteomes" id="UP001165065"/>
    </source>
</evidence>
<dbReference type="InterPro" id="IPR000719">
    <property type="entry name" value="Prot_kinase_dom"/>
</dbReference>
<evidence type="ECO:0000259" key="9">
    <source>
        <dbReference type="PROSITE" id="PS50011"/>
    </source>
</evidence>
<evidence type="ECO:0000313" key="10">
    <source>
        <dbReference type="EMBL" id="GMI47783.1"/>
    </source>
</evidence>
<name>A0A9W7GNN1_9STRA</name>
<dbReference type="GO" id="GO:0017148">
    <property type="term" value="P:negative regulation of translation"/>
    <property type="evidence" value="ECO:0007669"/>
    <property type="project" value="UniProtKB-KW"/>
</dbReference>
<feature type="region of interest" description="Disordered" evidence="8">
    <location>
        <begin position="524"/>
        <end position="577"/>
    </location>
</feature>
<feature type="compositionally biased region" description="Polar residues" evidence="8">
    <location>
        <begin position="128"/>
        <end position="137"/>
    </location>
</feature>
<dbReference type="PROSITE" id="PS50011">
    <property type="entry name" value="PROTEIN_KINASE_DOM"/>
    <property type="match status" value="1"/>
</dbReference>
<keyword evidence="2 7" id="KW-0547">Nucleotide-binding</keyword>
<dbReference type="PROSITE" id="PS00108">
    <property type="entry name" value="PROTEIN_KINASE_ST"/>
    <property type="match status" value="1"/>
</dbReference>
<feature type="region of interest" description="Disordered" evidence="8">
    <location>
        <begin position="1575"/>
        <end position="1598"/>
    </location>
</feature>
<sequence>MSRFDGLDDISRSSLDISETTQTNYVSPTLELLSSMFPQHHIPIPPSSTLLLFSSPTSPSNLTLGLAVNFPHGFPYKPFNREDTHVVTFDGFDFVFELHTSSYFADTLREALKGHMERGGNQGKESGRTQQWESRSGTVEGVRSVFLDSVNSGFRETGCVDIAEGFGEVGKWVRRGGTAKDDDKEGIVGVEEKEDEEREGEEEGGEGGDKSGVEDFTFGDDDDDEGEKVEDESDDEGAEDGSRYSQDFKEIKILGSGGGGSVWKVRNRLDRRLYAIKKIILLPNTNRSAKLINQKLKEEVSMLAGMEGRWVVRYYQGWVEGGKVEYGEGNSGSQHFYLGDGVEGEDVDSGEEDDESRSGWWKSRTTRTAGESEDDASWGSGGSGVLREGHLEHLNAPPQSPLVPAGLNHDIDAMLDIYEDENGEDDDDITNNDKITVTPSTLYIQMEYCPRTVKDVMKEGKLAIREDGSVPPLAVRVFRQVLEGLKYIHRRGVIHRDLKPLNVFLDGEGEVRIGDFGLATEVKKGGKDGGQGPAAASLAVNTATSDSASSSNPTNSSSAFMSQQTSQQTTSNWSSSTSAASSALTTGVGTAFYRAPEQEHSNTNQSSASSSYGSPADMYSFGVMLFECLNNEWQTGMERAQEMGRLRGEGAVGAVWGIKRRNSVEDREPLDNDRGMGEIKRIWRDEAKKRFSDIFRTKCPERWQRVILWCLQENPKFRPTAEDLLNGDDVPQGPQSKSSMQALVETVGGHGSGSYGFLMGELFNRGNPGWVERRWGEGGVGKDGGIRGLRMRLKRLGVDKGGLPFHGIIGPSLISNIVNGLDFYNPQPMLKAPQSMRVSQANACVGLSVCEGIAGTVGNALSSSPGTAQDDPRLVAWVREKVTAAFQKAGAAEIGTPIFSPSESGLKTSHEVLDREGTVLEARGDLLKGFARCVARAGAVGAIRRYDVSTIYQKAAKGGGPVERLNAEYSVVMDSDGKAETIGKREAVAEVECLLVAEDVMRAIGEGWIAEWVIEVGNARLEELILDLMGFEGTEIRHKVAGIVADLTKMKKKGKGIWEEKNRLLEGIRGLVGEEVLGRLRLFLSPQLMPLAVNPVEAVDSIMQSAKQVAQNMDSTATKPEVRKSQRLMNAISEQVMGTKHSLELYAENRVVGKGGSILFEIGGGSWRGMGFNGLCWSAWIYGINKTGIKVAEGGRFDELVRRTRPPGNFGTSLTNEYTTARIPICAGARFHLDDVLLAMRKWALMERSKSGDVVAQNGAVLQTIRVSLGHPLPLMQHVAKTNLPQVLVCSTRGMEEDTLVERCSVAWGLRKGGVRAEYQSQVGGLCIMKDASIEDISTVCGVMHVPILVVIKMKDYKNGYVKVKNLLLGSDEDVETRNLLPVVLDALDGAGGAAKGGGEEIQGGGLVGVGGEVGVGELDKNMTCFFVGQDGYHAERSRDLGGGKQIKVGRSVMKTLSTARSNVKNRLRSMMVDDRGQFALFVCDLGIWELRELGTGVTLFGMDKFEKVQEALVCKFGGEHKRIWKNFRSGVRDALQTSPRISTLLLYSNETAIFDVVHLDGGGDEESAKAWEKGMKAGGEEVEEVGGGGGKRGKGRR</sequence>
<feature type="compositionally biased region" description="Acidic residues" evidence="8">
    <location>
        <begin position="217"/>
        <end position="239"/>
    </location>
</feature>
<feature type="domain" description="Protein kinase" evidence="9">
    <location>
        <begin position="248"/>
        <end position="731"/>
    </location>
</feature>
<dbReference type="PANTHER" id="PTHR11042">
    <property type="entry name" value="EUKARYOTIC TRANSLATION INITIATION FACTOR 2-ALPHA KINASE EIF2-ALPHA KINASE -RELATED"/>
    <property type="match status" value="1"/>
</dbReference>
<feature type="compositionally biased region" description="Acidic residues" evidence="8">
    <location>
        <begin position="342"/>
        <end position="355"/>
    </location>
</feature>
<keyword evidence="4 7" id="KW-0067">ATP-binding</keyword>
<evidence type="ECO:0000256" key="2">
    <source>
        <dbReference type="ARBA" id="ARBA00022741"/>
    </source>
</evidence>
<feature type="binding site" evidence="7">
    <location>
        <position position="278"/>
    </location>
    <ligand>
        <name>ATP</name>
        <dbReference type="ChEBI" id="CHEBI:30616"/>
    </ligand>
</feature>
<dbReference type="Gene3D" id="1.10.510.10">
    <property type="entry name" value="Transferase(Phosphotransferase) domain 1"/>
    <property type="match status" value="1"/>
</dbReference>
<dbReference type="SUPFAM" id="SSF55681">
    <property type="entry name" value="Class II aaRS and biotin synthetases"/>
    <property type="match status" value="1"/>
</dbReference>
<dbReference type="GO" id="GO:0004694">
    <property type="term" value="F:eukaryotic translation initiation factor 2alpha kinase activity"/>
    <property type="evidence" value="ECO:0007669"/>
    <property type="project" value="TreeGrafter"/>
</dbReference>
<evidence type="ECO:0000256" key="5">
    <source>
        <dbReference type="ARBA" id="ARBA00023193"/>
    </source>
</evidence>
<evidence type="ECO:0000256" key="7">
    <source>
        <dbReference type="PROSITE-ProRule" id="PRU10141"/>
    </source>
</evidence>
<protein>
    <recommendedName>
        <fullName evidence="9">Protein kinase domain-containing protein</fullName>
    </recommendedName>
</protein>
<dbReference type="InterPro" id="IPR011009">
    <property type="entry name" value="Kinase-like_dom_sf"/>
</dbReference>
<evidence type="ECO:0000256" key="3">
    <source>
        <dbReference type="ARBA" id="ARBA00022777"/>
    </source>
</evidence>
<keyword evidence="11" id="KW-1185">Reference proteome</keyword>
<dbReference type="PROSITE" id="PS00107">
    <property type="entry name" value="PROTEIN_KINASE_ATP"/>
    <property type="match status" value="1"/>
</dbReference>
<dbReference type="Gene3D" id="3.30.930.10">
    <property type="entry name" value="Bira Bifunctional Protein, Domain 2"/>
    <property type="match status" value="1"/>
</dbReference>
<evidence type="ECO:0000256" key="8">
    <source>
        <dbReference type="SAM" id="MobiDB-lite"/>
    </source>
</evidence>
<proteinExistence type="inferred from homology"/>
<comment type="similarity">
    <text evidence="6">Belongs to the protein kinase superfamily. Ser/Thr protein kinase family. GCN2 subfamily.</text>
</comment>
<keyword evidence="3" id="KW-0418">Kinase</keyword>
<accession>A0A9W7GNN1</accession>
<feature type="region of interest" description="Disordered" evidence="8">
    <location>
        <begin position="117"/>
        <end position="137"/>
    </location>
</feature>
<feature type="region of interest" description="Disordered" evidence="8">
    <location>
        <begin position="335"/>
        <end position="388"/>
    </location>
</feature>
<gene>
    <name evidence="10" type="ORF">TrCOL_g5864</name>
</gene>
<dbReference type="InterPro" id="IPR036621">
    <property type="entry name" value="Anticodon-bd_dom_sf"/>
</dbReference>
<keyword evidence="5" id="KW-0652">Protein synthesis inhibitor</keyword>